<dbReference type="HOGENOM" id="CLU_023643_3_1_7"/>
<dbReference type="AlphaFoldDB" id="K7ZBJ9"/>
<feature type="active site" description="Proton acceptor" evidence="3 4">
    <location>
        <position position="113"/>
    </location>
</feature>
<dbReference type="RefSeq" id="WP_015091819.1">
    <property type="nucleotide sequence ID" value="NC_019567.1"/>
</dbReference>
<sequence length="235" mass="26871">MDLRLFKNIVILTGAGISAESGIRTFRDQNGLWEDHRIEDVATPEAFARNPSLVQRFYNLRRAQLKEPNLTPNPAHQALVELENLWEGNFLLVTQNVDNLHRRAGSKNLLHMHGRLDRVFCLHCDEHFEWLLDLAVDQPCPQCGRQGGVRPDIVWFGEMPHYMEEIYAALDKADYFISIGTSGNVYPAAGFVRLAWKARKIEINLKDTEISPAFDEHYVGPASTEVPRFIAQFLE</sequence>
<dbReference type="InterPro" id="IPR027546">
    <property type="entry name" value="Sirtuin_class_III"/>
</dbReference>
<dbReference type="EMBL" id="CP002930">
    <property type="protein sequence ID" value="AFY02389.1"/>
    <property type="molecule type" value="Genomic_DNA"/>
</dbReference>
<dbReference type="CDD" id="cd01412">
    <property type="entry name" value="SIRT5_Af1_CobB"/>
    <property type="match status" value="1"/>
</dbReference>
<feature type="binding site" evidence="3">
    <location>
        <begin position="14"/>
        <end position="33"/>
    </location>
    <ligand>
        <name>NAD(+)</name>
        <dbReference type="ChEBI" id="CHEBI:57540"/>
    </ligand>
</feature>
<evidence type="ECO:0000313" key="7">
    <source>
        <dbReference type="Proteomes" id="UP000010074"/>
    </source>
</evidence>
<dbReference type="Gene3D" id="3.30.1600.10">
    <property type="entry name" value="SIR2/SIRT2 'Small Domain"/>
    <property type="match status" value="1"/>
</dbReference>
<comment type="domain">
    <text evidence="3">2 residues (Tyr-58 and Arg-61) present in a large hydrophobic pocket are probably involved in substrate specificity. They are important for desuccinylation activity, but dispensable for deacetylation activity.</text>
</comment>
<accession>K7ZBJ9</accession>
<feature type="binding site" evidence="3 4">
    <location>
        <position position="121"/>
    </location>
    <ligand>
        <name>Zn(2+)</name>
        <dbReference type="ChEBI" id="CHEBI:29105"/>
    </ligand>
</feature>
<dbReference type="GO" id="GO:0070403">
    <property type="term" value="F:NAD+ binding"/>
    <property type="evidence" value="ECO:0007669"/>
    <property type="project" value="UniProtKB-UniRule"/>
</dbReference>
<dbReference type="STRING" id="1069642.Bdt_2707"/>
<evidence type="ECO:0000313" key="6">
    <source>
        <dbReference type="EMBL" id="AFY02389.1"/>
    </source>
</evidence>
<dbReference type="PROSITE" id="PS50305">
    <property type="entry name" value="SIRTUIN"/>
    <property type="match status" value="1"/>
</dbReference>
<feature type="binding site" evidence="3 4">
    <location>
        <position position="124"/>
    </location>
    <ligand>
        <name>Zn(2+)</name>
        <dbReference type="ChEBI" id="CHEBI:29105"/>
    </ligand>
</feature>
<dbReference type="InterPro" id="IPR029035">
    <property type="entry name" value="DHS-like_NAD/FAD-binding_dom"/>
</dbReference>
<dbReference type="PATRIC" id="fig|1069642.3.peg.2678"/>
<dbReference type="Proteomes" id="UP000010074">
    <property type="component" value="Chromosome"/>
</dbReference>
<keyword evidence="3 4" id="KW-0479">Metal-binding</keyword>
<feature type="binding site" evidence="3">
    <location>
        <position position="58"/>
    </location>
    <ligand>
        <name>substrate</name>
    </ligand>
</feature>
<dbReference type="GO" id="GO:0008270">
    <property type="term" value="F:zinc ion binding"/>
    <property type="evidence" value="ECO:0007669"/>
    <property type="project" value="UniProtKB-UniRule"/>
</dbReference>
<keyword evidence="1" id="KW-0808">Transferase</keyword>
<keyword evidence="3 4" id="KW-0862">Zinc</keyword>
<dbReference type="GO" id="GO:0017136">
    <property type="term" value="F:histone deacetylase activity, NAD-dependent"/>
    <property type="evidence" value="ECO:0007669"/>
    <property type="project" value="TreeGrafter"/>
</dbReference>
<feature type="binding site" evidence="3 4">
    <location>
        <position position="143"/>
    </location>
    <ligand>
        <name>Zn(2+)</name>
        <dbReference type="ChEBI" id="CHEBI:29105"/>
    </ligand>
</feature>
<dbReference type="InterPro" id="IPR026590">
    <property type="entry name" value="Ssirtuin_cat_dom"/>
</dbReference>
<comment type="cofactor">
    <cofactor evidence="3">
        <name>Zn(2+)</name>
        <dbReference type="ChEBI" id="CHEBI:29105"/>
    </cofactor>
    <text evidence="3">Binds 1 zinc ion per subunit.</text>
</comment>
<dbReference type="PANTHER" id="PTHR11085:SF4">
    <property type="entry name" value="NAD-DEPENDENT PROTEIN DEACYLASE"/>
    <property type="match status" value="1"/>
</dbReference>
<dbReference type="OrthoDB" id="5290598at2"/>
<feature type="binding site" evidence="3 4">
    <location>
        <position position="140"/>
    </location>
    <ligand>
        <name>Zn(2+)</name>
        <dbReference type="ChEBI" id="CHEBI:29105"/>
    </ligand>
</feature>
<protein>
    <recommendedName>
        <fullName evidence="3">NAD-dependent protein deacylase</fullName>
        <ecNumber evidence="3">2.3.1.286</ecNumber>
    </recommendedName>
    <alternativeName>
        <fullName evidence="3">Regulatory protein SIR2 homolog</fullName>
    </alternativeName>
</protein>
<keyword evidence="2 3" id="KW-0520">NAD</keyword>
<evidence type="ECO:0000256" key="3">
    <source>
        <dbReference type="HAMAP-Rule" id="MF_01121"/>
    </source>
</evidence>
<dbReference type="GO" id="GO:0005737">
    <property type="term" value="C:cytoplasm"/>
    <property type="evidence" value="ECO:0007669"/>
    <property type="project" value="UniProtKB-SubCell"/>
</dbReference>
<feature type="binding site" evidence="3">
    <location>
        <position position="61"/>
    </location>
    <ligand>
        <name>substrate</name>
    </ligand>
</feature>
<dbReference type="HAMAP" id="MF_01121">
    <property type="entry name" value="Sirtuin_ClassIII"/>
    <property type="match status" value="1"/>
</dbReference>
<comment type="catalytic activity">
    <reaction evidence="3">
        <text>N(6)-succinyl-L-lysyl-[protein] + NAD(+) + H2O = 2''-O-succinyl-ADP-D-ribose + nicotinamide + L-lysyl-[protein]</text>
        <dbReference type="Rhea" id="RHEA:47668"/>
        <dbReference type="Rhea" id="RHEA-COMP:9752"/>
        <dbReference type="Rhea" id="RHEA-COMP:11877"/>
        <dbReference type="ChEBI" id="CHEBI:15377"/>
        <dbReference type="ChEBI" id="CHEBI:17154"/>
        <dbReference type="ChEBI" id="CHEBI:29969"/>
        <dbReference type="ChEBI" id="CHEBI:57540"/>
        <dbReference type="ChEBI" id="CHEBI:87830"/>
        <dbReference type="ChEBI" id="CHEBI:87832"/>
    </reaction>
</comment>
<dbReference type="KEGG" id="bbat:Bdt_2707"/>
<evidence type="ECO:0000256" key="4">
    <source>
        <dbReference type="PROSITE-ProRule" id="PRU00236"/>
    </source>
</evidence>
<dbReference type="InterPro" id="IPR050134">
    <property type="entry name" value="NAD-dep_sirtuin_deacylases"/>
</dbReference>
<reference evidence="6 7" key="1">
    <citation type="journal article" date="2012" name="BMC Genomics">
        <title>Genome analysis of a simultaneously predatory and prey-independent, novel Bdellovibrio bacteriovorus from the River Tiber, supports in silico predictions of both ancient and recent lateral gene transfer from diverse bacteria.</title>
        <authorList>
            <person name="Hobley L."/>
            <person name="Lerner T.R."/>
            <person name="Williams L.E."/>
            <person name="Lambert C."/>
            <person name="Till R."/>
            <person name="Milner D.S."/>
            <person name="Basford S.M."/>
            <person name="Capeness M.J."/>
            <person name="Fenton A.K."/>
            <person name="Atterbury R.J."/>
            <person name="Harris M.A."/>
            <person name="Sockett R.E."/>
        </authorList>
    </citation>
    <scope>NUCLEOTIDE SEQUENCE [LARGE SCALE GENOMIC DNA]</scope>
    <source>
        <strain evidence="6 7">Tiberius</strain>
    </source>
</reference>
<organism evidence="6 7">
    <name type="scientific">Bdellovibrio bacteriovorus str. Tiberius</name>
    <dbReference type="NCBI Taxonomy" id="1069642"/>
    <lineage>
        <taxon>Bacteria</taxon>
        <taxon>Pseudomonadati</taxon>
        <taxon>Bdellovibrionota</taxon>
        <taxon>Bdellovibrionia</taxon>
        <taxon>Bdellovibrionales</taxon>
        <taxon>Pseudobdellovibrionaceae</taxon>
        <taxon>Bdellovibrio</taxon>
    </lineage>
</organism>
<comment type="catalytic activity">
    <reaction evidence="3">
        <text>N(6)-acetyl-L-lysyl-[protein] + NAD(+) + H2O = 2''-O-acetyl-ADP-D-ribose + nicotinamide + L-lysyl-[protein]</text>
        <dbReference type="Rhea" id="RHEA:43636"/>
        <dbReference type="Rhea" id="RHEA-COMP:9752"/>
        <dbReference type="Rhea" id="RHEA-COMP:10731"/>
        <dbReference type="ChEBI" id="CHEBI:15377"/>
        <dbReference type="ChEBI" id="CHEBI:17154"/>
        <dbReference type="ChEBI" id="CHEBI:29969"/>
        <dbReference type="ChEBI" id="CHEBI:57540"/>
        <dbReference type="ChEBI" id="CHEBI:61930"/>
        <dbReference type="ChEBI" id="CHEBI:83767"/>
        <dbReference type="EC" id="2.3.1.286"/>
    </reaction>
</comment>
<feature type="domain" description="Deacetylase sirtuin-type" evidence="5">
    <location>
        <begin position="1"/>
        <end position="235"/>
    </location>
</feature>
<proteinExistence type="inferred from homology"/>
<dbReference type="Pfam" id="PF02146">
    <property type="entry name" value="SIR2"/>
    <property type="match status" value="1"/>
</dbReference>
<name>K7ZBJ9_BDEBC</name>
<dbReference type="GO" id="GO:0036054">
    <property type="term" value="F:protein-malonyllysine demalonylase activity"/>
    <property type="evidence" value="ECO:0007669"/>
    <property type="project" value="InterPro"/>
</dbReference>
<feature type="binding site" evidence="3">
    <location>
        <begin position="95"/>
        <end position="98"/>
    </location>
    <ligand>
        <name>NAD(+)</name>
        <dbReference type="ChEBI" id="CHEBI:57540"/>
    </ligand>
</feature>
<gene>
    <name evidence="3 6" type="primary">cobB</name>
    <name evidence="6" type="ORF">Bdt_2707</name>
</gene>
<dbReference type="SUPFAM" id="SSF52467">
    <property type="entry name" value="DHS-like NAD/FAD-binding domain"/>
    <property type="match status" value="1"/>
</dbReference>
<dbReference type="EC" id="2.3.1.286" evidence="3"/>
<dbReference type="InterPro" id="IPR003000">
    <property type="entry name" value="Sirtuin"/>
</dbReference>
<evidence type="ECO:0000256" key="2">
    <source>
        <dbReference type="ARBA" id="ARBA00023027"/>
    </source>
</evidence>
<comment type="subcellular location">
    <subcellularLocation>
        <location evidence="3">Cytoplasm</location>
    </subcellularLocation>
</comment>
<dbReference type="Gene3D" id="3.40.50.1220">
    <property type="entry name" value="TPP-binding domain"/>
    <property type="match status" value="1"/>
</dbReference>
<feature type="binding site" evidence="3">
    <location>
        <begin position="204"/>
        <end position="206"/>
    </location>
    <ligand>
        <name>NAD(+)</name>
        <dbReference type="ChEBI" id="CHEBI:57540"/>
    </ligand>
</feature>
<comment type="function">
    <text evidence="3">NAD-dependent lysine deacetylase and desuccinylase that specifically removes acetyl and succinyl groups on target proteins. Modulates the activities of several proteins which are inactive in their acylated form.</text>
</comment>
<dbReference type="PANTHER" id="PTHR11085">
    <property type="entry name" value="NAD-DEPENDENT PROTEIN DEACYLASE SIRTUIN-5, MITOCHONDRIAL-RELATED"/>
    <property type="match status" value="1"/>
</dbReference>
<keyword evidence="3" id="KW-0963">Cytoplasm</keyword>
<comment type="similarity">
    <text evidence="3">Belongs to the sirtuin family. Class III subfamily.</text>
</comment>
<evidence type="ECO:0000256" key="1">
    <source>
        <dbReference type="ARBA" id="ARBA00022679"/>
    </source>
</evidence>
<dbReference type="InterPro" id="IPR026591">
    <property type="entry name" value="Sirtuin_cat_small_dom_sf"/>
</dbReference>
<feature type="binding site" evidence="3">
    <location>
        <begin position="180"/>
        <end position="182"/>
    </location>
    <ligand>
        <name>NAD(+)</name>
        <dbReference type="ChEBI" id="CHEBI:57540"/>
    </ligand>
</feature>
<dbReference type="GO" id="GO:0036055">
    <property type="term" value="F:protein-succinyllysine desuccinylase activity"/>
    <property type="evidence" value="ECO:0007669"/>
    <property type="project" value="UniProtKB-UniRule"/>
</dbReference>
<evidence type="ECO:0000259" key="5">
    <source>
        <dbReference type="PROSITE" id="PS50305"/>
    </source>
</evidence>
<feature type="binding site" evidence="3">
    <location>
        <position position="222"/>
    </location>
    <ligand>
        <name>NAD(+)</name>
        <dbReference type="ChEBI" id="CHEBI:57540"/>
    </ligand>
</feature>